<accession>F3QK62</accession>
<protein>
    <submittedName>
        <fullName evidence="6">Response regulator receiver domain protein</fullName>
    </submittedName>
</protein>
<dbReference type="GeneID" id="43348738"/>
<keyword evidence="7" id="KW-1185">Reference proteome</keyword>
<sequence>MNRKIEKEIIRLVDDDEDQRRALRFLLEAAGYEVRDYPSGRDFLVNDEPSVPGCAILDLQMPEMDGLTLLTIMREREYRVPVVFLSAHGDIPSTVEAMKKGSLDFLEKPVDSQKLCQLLSDILKKDRVTRKAGMEPEEAKKLFLKLSPRRQEIAKLISKGLLKREVAERLNINLKTVEAHCQFIYSQLNVHSVVELSSIICGAELSQD</sequence>
<dbReference type="SMART" id="SM00448">
    <property type="entry name" value="REC"/>
    <property type="match status" value="1"/>
</dbReference>
<dbReference type="GO" id="GO:0006355">
    <property type="term" value="P:regulation of DNA-templated transcription"/>
    <property type="evidence" value="ECO:0007669"/>
    <property type="project" value="InterPro"/>
</dbReference>
<dbReference type="PANTHER" id="PTHR44591:SF25">
    <property type="entry name" value="CHEMOTAXIS TWO-COMPONENT RESPONSE REGULATOR"/>
    <property type="match status" value="1"/>
</dbReference>
<dbReference type="InterPro" id="IPR036388">
    <property type="entry name" value="WH-like_DNA-bd_sf"/>
</dbReference>
<feature type="modified residue" description="4-aspartylphosphate" evidence="3">
    <location>
        <position position="58"/>
    </location>
</feature>
<feature type="domain" description="Response regulatory" evidence="5">
    <location>
        <begin position="9"/>
        <end position="123"/>
    </location>
</feature>
<dbReference type="CDD" id="cd06170">
    <property type="entry name" value="LuxR_C_like"/>
    <property type="match status" value="1"/>
</dbReference>
<dbReference type="HOGENOM" id="CLU_000445_90_4_4"/>
<dbReference type="Gene3D" id="3.40.50.2300">
    <property type="match status" value="1"/>
</dbReference>
<evidence type="ECO:0000313" key="6">
    <source>
        <dbReference type="EMBL" id="EGG54829.1"/>
    </source>
</evidence>
<reference evidence="6 7" key="1">
    <citation type="submission" date="2011-02" db="EMBL/GenBank/DDBJ databases">
        <authorList>
            <person name="Weinstock G."/>
            <person name="Sodergren E."/>
            <person name="Clifton S."/>
            <person name="Fulton L."/>
            <person name="Fulton B."/>
            <person name="Courtney L."/>
            <person name="Fronick C."/>
            <person name="Harrison M."/>
            <person name="Strong C."/>
            <person name="Farmer C."/>
            <person name="Delahaunty K."/>
            <person name="Markovic C."/>
            <person name="Hall O."/>
            <person name="Minx P."/>
            <person name="Tomlinson C."/>
            <person name="Mitreva M."/>
            <person name="Hou S."/>
            <person name="Chen J."/>
            <person name="Wollam A."/>
            <person name="Pepin K.H."/>
            <person name="Johnson M."/>
            <person name="Bhonagiri V."/>
            <person name="Zhang X."/>
            <person name="Suruliraj S."/>
            <person name="Warren W."/>
            <person name="Chinwalla A."/>
            <person name="Mardis E.R."/>
            <person name="Wilson R.K."/>
        </authorList>
    </citation>
    <scope>NUCLEOTIDE SEQUENCE [LARGE SCALE GENOMIC DNA]</scope>
    <source>
        <strain evidence="6 7">YIT 11859</strain>
    </source>
</reference>
<dbReference type="OrthoDB" id="9802186at2"/>
<dbReference type="eggNOG" id="COG4566">
    <property type="taxonomic scope" value="Bacteria"/>
</dbReference>
<dbReference type="GO" id="GO:0003677">
    <property type="term" value="F:DNA binding"/>
    <property type="evidence" value="ECO:0007669"/>
    <property type="project" value="UniProtKB-KW"/>
</dbReference>
<dbReference type="AlphaFoldDB" id="F3QK62"/>
<comment type="caution">
    <text evidence="6">The sequence shown here is derived from an EMBL/GenBank/DDBJ whole genome shotgun (WGS) entry which is preliminary data.</text>
</comment>
<dbReference type="SUPFAM" id="SSF46894">
    <property type="entry name" value="C-terminal effector domain of the bipartite response regulators"/>
    <property type="match status" value="1"/>
</dbReference>
<dbReference type="PROSITE" id="PS50110">
    <property type="entry name" value="RESPONSE_REGULATORY"/>
    <property type="match status" value="1"/>
</dbReference>
<dbReference type="InterPro" id="IPR016032">
    <property type="entry name" value="Sig_transdc_resp-reg_C-effctor"/>
</dbReference>
<dbReference type="PANTHER" id="PTHR44591">
    <property type="entry name" value="STRESS RESPONSE REGULATOR PROTEIN 1"/>
    <property type="match status" value="1"/>
</dbReference>
<dbReference type="PROSITE" id="PS50043">
    <property type="entry name" value="HTH_LUXR_2"/>
    <property type="match status" value="1"/>
</dbReference>
<dbReference type="Gene3D" id="1.10.10.10">
    <property type="entry name" value="Winged helix-like DNA-binding domain superfamily/Winged helix DNA-binding domain"/>
    <property type="match status" value="1"/>
</dbReference>
<dbReference type="InterPro" id="IPR011006">
    <property type="entry name" value="CheY-like_superfamily"/>
</dbReference>
<feature type="domain" description="HTH luxR-type" evidence="4">
    <location>
        <begin position="139"/>
        <end position="202"/>
    </location>
</feature>
<gene>
    <name evidence="6" type="ORF">HMPREF9439_01319</name>
</gene>
<name>F3QK62_9BURK</name>
<keyword evidence="2" id="KW-0238">DNA-binding</keyword>
<organism evidence="6 7">
    <name type="scientific">Parasutterella excrementihominis YIT 11859</name>
    <dbReference type="NCBI Taxonomy" id="762966"/>
    <lineage>
        <taxon>Bacteria</taxon>
        <taxon>Pseudomonadati</taxon>
        <taxon>Pseudomonadota</taxon>
        <taxon>Betaproteobacteria</taxon>
        <taxon>Burkholderiales</taxon>
        <taxon>Sutterellaceae</taxon>
        <taxon>Parasutterella</taxon>
    </lineage>
</organism>
<dbReference type="InterPro" id="IPR000792">
    <property type="entry name" value="Tscrpt_reg_LuxR_C"/>
</dbReference>
<dbReference type="GO" id="GO:0000160">
    <property type="term" value="P:phosphorelay signal transduction system"/>
    <property type="evidence" value="ECO:0007669"/>
    <property type="project" value="InterPro"/>
</dbReference>
<evidence type="ECO:0000256" key="2">
    <source>
        <dbReference type="ARBA" id="ARBA00023125"/>
    </source>
</evidence>
<evidence type="ECO:0000313" key="7">
    <source>
        <dbReference type="Proteomes" id="UP000005156"/>
    </source>
</evidence>
<dbReference type="SUPFAM" id="SSF52172">
    <property type="entry name" value="CheY-like"/>
    <property type="match status" value="1"/>
</dbReference>
<evidence type="ECO:0000256" key="3">
    <source>
        <dbReference type="PROSITE-ProRule" id="PRU00169"/>
    </source>
</evidence>
<keyword evidence="1 3" id="KW-0597">Phosphoprotein</keyword>
<dbReference type="EMBL" id="AFBP01000034">
    <property type="protein sequence ID" value="EGG54829.1"/>
    <property type="molecule type" value="Genomic_DNA"/>
</dbReference>
<dbReference type="InterPro" id="IPR050595">
    <property type="entry name" value="Bact_response_regulator"/>
</dbReference>
<dbReference type="PRINTS" id="PR00038">
    <property type="entry name" value="HTHLUXR"/>
</dbReference>
<evidence type="ECO:0000259" key="4">
    <source>
        <dbReference type="PROSITE" id="PS50043"/>
    </source>
</evidence>
<dbReference type="Pfam" id="PF00072">
    <property type="entry name" value="Response_reg"/>
    <property type="match status" value="1"/>
</dbReference>
<dbReference type="Proteomes" id="UP000005156">
    <property type="component" value="Unassembled WGS sequence"/>
</dbReference>
<dbReference type="SMART" id="SM00421">
    <property type="entry name" value="HTH_LUXR"/>
    <property type="match status" value="1"/>
</dbReference>
<dbReference type="Pfam" id="PF00196">
    <property type="entry name" value="GerE"/>
    <property type="match status" value="1"/>
</dbReference>
<evidence type="ECO:0000259" key="5">
    <source>
        <dbReference type="PROSITE" id="PS50110"/>
    </source>
</evidence>
<dbReference type="InterPro" id="IPR001789">
    <property type="entry name" value="Sig_transdc_resp-reg_receiver"/>
</dbReference>
<evidence type="ECO:0000256" key="1">
    <source>
        <dbReference type="ARBA" id="ARBA00022553"/>
    </source>
</evidence>
<proteinExistence type="predicted"/>
<dbReference type="RefSeq" id="WP_008811426.1">
    <property type="nucleotide sequence ID" value="NZ_CAXTIX010000053.1"/>
</dbReference>